<dbReference type="PANTHER" id="PTHR11014:SF169">
    <property type="entry name" value="CLAN MH, FAMILY M20, PEPTIDASE T-LIKE METALLOPEPTIDASE"/>
    <property type="match status" value="1"/>
</dbReference>
<feature type="binding site" evidence="2">
    <location>
        <position position="133"/>
    </location>
    <ligand>
        <name>Mn(2+)</name>
        <dbReference type="ChEBI" id="CHEBI:29035"/>
        <label>2</label>
    </ligand>
</feature>
<evidence type="ECO:0000256" key="2">
    <source>
        <dbReference type="PIRSR" id="PIRSR005962-1"/>
    </source>
</evidence>
<sequence length="379" mass="41751">MTANRDTHFDPIRFRHHLHRYPELSLNEQKTASEITDQLLKFGLTPKTNIGGHGLLVEIKSRNPGPTTLLRADFDALPISETAQHDHASRHHGCMHACGHDGHTVSLLTVANRLSQHPPASGRVILLFQPAEEIGQGAKMMLKDPRMQDLQPDYVFAYHNLPGHPLGSVVIKSGVFACASIGVKITLTGKTSHAAKPEKGRSPAPAVARIMDYLHQMPEAFEEAFSLVTLVHVKVGNEGFGTAPGRADVMATIRSDDNYALEHMKKSLQNFAKKQAESYQLGMNIDWIEPFSATVNDPIATDMVIKTANSLNYPVITPTEPMRWSEDMGEFLQQAPGALFCLGSGVDHPELHNPDYDFPDALIGRASRLFLTLIKQLHG</sequence>
<protein>
    <submittedName>
        <fullName evidence="4">Amidohydrolase</fullName>
    </submittedName>
</protein>
<comment type="caution">
    <text evidence="4">The sequence shown here is derived from an EMBL/GenBank/DDBJ whole genome shotgun (WGS) entry which is preliminary data.</text>
</comment>
<dbReference type="Pfam" id="PF01546">
    <property type="entry name" value="Peptidase_M20"/>
    <property type="match status" value="1"/>
</dbReference>
<keyword evidence="5" id="KW-1185">Reference proteome</keyword>
<dbReference type="AlphaFoldDB" id="A0A2T3MZ23"/>
<comment type="cofactor">
    <cofactor evidence="2">
        <name>Mn(2+)</name>
        <dbReference type="ChEBI" id="CHEBI:29035"/>
    </cofactor>
    <text evidence="2">The Mn(2+) ion enhances activity.</text>
</comment>
<dbReference type="GO" id="GO:0016787">
    <property type="term" value="F:hydrolase activity"/>
    <property type="evidence" value="ECO:0007669"/>
    <property type="project" value="UniProtKB-KW"/>
</dbReference>
<feature type="binding site" evidence="2">
    <location>
        <position position="98"/>
    </location>
    <ligand>
        <name>Mn(2+)</name>
        <dbReference type="ChEBI" id="CHEBI:29035"/>
        <label>2</label>
    </ligand>
</feature>
<dbReference type="PANTHER" id="PTHR11014">
    <property type="entry name" value="PEPTIDASE M20 FAMILY MEMBER"/>
    <property type="match status" value="1"/>
</dbReference>
<dbReference type="InterPro" id="IPR002933">
    <property type="entry name" value="Peptidase_M20"/>
</dbReference>
<evidence type="ECO:0000259" key="3">
    <source>
        <dbReference type="Pfam" id="PF07687"/>
    </source>
</evidence>
<evidence type="ECO:0000313" key="4">
    <source>
        <dbReference type="EMBL" id="PSW05198.1"/>
    </source>
</evidence>
<dbReference type="InterPro" id="IPR017439">
    <property type="entry name" value="Amidohydrolase"/>
</dbReference>
<proteinExistence type="predicted"/>
<dbReference type="GO" id="GO:0046872">
    <property type="term" value="F:metal ion binding"/>
    <property type="evidence" value="ECO:0007669"/>
    <property type="project" value="UniProtKB-KW"/>
</dbReference>
<dbReference type="Gene3D" id="3.40.630.10">
    <property type="entry name" value="Zn peptidases"/>
    <property type="match status" value="1"/>
</dbReference>
<feature type="domain" description="Peptidase M20 dimerisation" evidence="3">
    <location>
        <begin position="180"/>
        <end position="279"/>
    </location>
</feature>
<keyword evidence="1 4" id="KW-0378">Hydrolase</keyword>
<dbReference type="SUPFAM" id="SSF55031">
    <property type="entry name" value="Bacterial exopeptidase dimerisation domain"/>
    <property type="match status" value="1"/>
</dbReference>
<reference evidence="4 5" key="1">
    <citation type="submission" date="2018-03" db="EMBL/GenBank/DDBJ databases">
        <title>Whole genome sequencing of Histamine producing bacteria.</title>
        <authorList>
            <person name="Butler K."/>
        </authorList>
    </citation>
    <scope>NUCLEOTIDE SEQUENCE [LARGE SCALE GENOMIC DNA]</scope>
    <source>
        <strain evidence="4 5">DSM 16190</strain>
    </source>
</reference>
<dbReference type="EMBL" id="PYMC01000006">
    <property type="protein sequence ID" value="PSW05198.1"/>
    <property type="molecule type" value="Genomic_DNA"/>
</dbReference>
<dbReference type="Proteomes" id="UP000240904">
    <property type="component" value="Unassembled WGS sequence"/>
</dbReference>
<dbReference type="Gene3D" id="3.30.70.360">
    <property type="match status" value="1"/>
</dbReference>
<dbReference type="NCBIfam" id="TIGR01891">
    <property type="entry name" value="amidohydrolases"/>
    <property type="match status" value="1"/>
</dbReference>
<dbReference type="Pfam" id="PF07687">
    <property type="entry name" value="M20_dimer"/>
    <property type="match status" value="1"/>
</dbReference>
<dbReference type="PIRSF" id="PIRSF005962">
    <property type="entry name" value="Pept_M20D_amidohydro"/>
    <property type="match status" value="1"/>
</dbReference>
<dbReference type="OrthoDB" id="9777385at2"/>
<accession>A0A2T3MZ23</accession>
<evidence type="ECO:0000256" key="1">
    <source>
        <dbReference type="ARBA" id="ARBA00022801"/>
    </source>
</evidence>
<dbReference type="SUPFAM" id="SSF53187">
    <property type="entry name" value="Zn-dependent exopeptidases"/>
    <property type="match status" value="1"/>
</dbReference>
<feature type="binding site" evidence="2">
    <location>
        <position position="159"/>
    </location>
    <ligand>
        <name>Mn(2+)</name>
        <dbReference type="ChEBI" id="CHEBI:29035"/>
        <label>2</label>
    </ligand>
</feature>
<dbReference type="InterPro" id="IPR036264">
    <property type="entry name" value="Bact_exopeptidase_dim_dom"/>
</dbReference>
<dbReference type="RefSeq" id="WP_107283299.1">
    <property type="nucleotide sequence ID" value="NZ_PYMC01000006.1"/>
</dbReference>
<name>A0A2T3MZ23_9GAMM</name>
<feature type="binding site" evidence="2">
    <location>
        <position position="100"/>
    </location>
    <ligand>
        <name>Mn(2+)</name>
        <dbReference type="ChEBI" id="CHEBI:29035"/>
        <label>2</label>
    </ligand>
</feature>
<keyword evidence="2" id="KW-0464">Manganese</keyword>
<keyword evidence="2" id="KW-0479">Metal-binding</keyword>
<evidence type="ECO:0000313" key="5">
    <source>
        <dbReference type="Proteomes" id="UP000240904"/>
    </source>
</evidence>
<gene>
    <name evidence="4" type="ORF">C9I89_10460</name>
</gene>
<dbReference type="InterPro" id="IPR011650">
    <property type="entry name" value="Peptidase_M20_dimer"/>
</dbReference>
<organism evidence="4 5">
    <name type="scientific">Photobacterium lipolyticum</name>
    <dbReference type="NCBI Taxonomy" id="266810"/>
    <lineage>
        <taxon>Bacteria</taxon>
        <taxon>Pseudomonadati</taxon>
        <taxon>Pseudomonadota</taxon>
        <taxon>Gammaproteobacteria</taxon>
        <taxon>Vibrionales</taxon>
        <taxon>Vibrionaceae</taxon>
        <taxon>Photobacterium</taxon>
    </lineage>
</organism>
<feature type="binding site" evidence="2">
    <location>
        <position position="352"/>
    </location>
    <ligand>
        <name>Mn(2+)</name>
        <dbReference type="ChEBI" id="CHEBI:29035"/>
        <label>2</label>
    </ligand>
</feature>